<dbReference type="Proteomes" id="UP000257109">
    <property type="component" value="Unassembled WGS sequence"/>
</dbReference>
<dbReference type="PANTHER" id="PTHR33443">
    <property type="entry name" value="ZGC:112980"/>
    <property type="match status" value="1"/>
</dbReference>
<proteinExistence type="predicted"/>
<dbReference type="OrthoDB" id="266020at2759"/>
<feature type="region of interest" description="Disordered" evidence="1">
    <location>
        <begin position="101"/>
        <end position="148"/>
    </location>
</feature>
<name>A0A371FBH7_MUCPR</name>
<protein>
    <submittedName>
        <fullName evidence="2">Uncharacterized protein</fullName>
    </submittedName>
</protein>
<dbReference type="PANTHER" id="PTHR33443:SF35">
    <property type="entry name" value="VQ DOMAIN-CONTAINING PROTEIN"/>
    <property type="match status" value="1"/>
</dbReference>
<feature type="compositionally biased region" description="Polar residues" evidence="1">
    <location>
        <begin position="137"/>
        <end position="147"/>
    </location>
</feature>
<dbReference type="EMBL" id="QJKJ01009768">
    <property type="protein sequence ID" value="RDX75644.1"/>
    <property type="molecule type" value="Genomic_DNA"/>
</dbReference>
<feature type="compositionally biased region" description="Acidic residues" evidence="1">
    <location>
        <begin position="122"/>
        <end position="133"/>
    </location>
</feature>
<evidence type="ECO:0000313" key="2">
    <source>
        <dbReference type="EMBL" id="RDX75644.1"/>
    </source>
</evidence>
<dbReference type="STRING" id="157652.A0A371FBH7"/>
<dbReference type="AlphaFoldDB" id="A0A371FBH7"/>
<evidence type="ECO:0000256" key="1">
    <source>
        <dbReference type="SAM" id="MobiDB-lite"/>
    </source>
</evidence>
<organism evidence="2 3">
    <name type="scientific">Mucuna pruriens</name>
    <name type="common">Velvet bean</name>
    <name type="synonym">Dolichos pruriens</name>
    <dbReference type="NCBI Taxonomy" id="157652"/>
    <lineage>
        <taxon>Eukaryota</taxon>
        <taxon>Viridiplantae</taxon>
        <taxon>Streptophyta</taxon>
        <taxon>Embryophyta</taxon>
        <taxon>Tracheophyta</taxon>
        <taxon>Spermatophyta</taxon>
        <taxon>Magnoliopsida</taxon>
        <taxon>eudicotyledons</taxon>
        <taxon>Gunneridae</taxon>
        <taxon>Pentapetalae</taxon>
        <taxon>rosids</taxon>
        <taxon>fabids</taxon>
        <taxon>Fabales</taxon>
        <taxon>Fabaceae</taxon>
        <taxon>Papilionoideae</taxon>
        <taxon>50 kb inversion clade</taxon>
        <taxon>NPAAA clade</taxon>
        <taxon>indigoferoid/millettioid clade</taxon>
        <taxon>Phaseoleae</taxon>
        <taxon>Mucuna</taxon>
    </lineage>
</organism>
<comment type="caution">
    <text evidence="2">The sequence shown here is derived from an EMBL/GenBank/DDBJ whole genome shotgun (WGS) entry which is preliminary data.</text>
</comment>
<gene>
    <name evidence="2" type="ORF">CR513_44453</name>
</gene>
<accession>A0A371FBH7</accession>
<evidence type="ECO:0000313" key="3">
    <source>
        <dbReference type="Proteomes" id="UP000257109"/>
    </source>
</evidence>
<feature type="non-terminal residue" evidence="2">
    <location>
        <position position="1"/>
    </location>
</feature>
<dbReference type="InterPro" id="IPR053234">
    <property type="entry name" value="RPM1_Interactor"/>
</dbReference>
<keyword evidence="3" id="KW-1185">Reference proteome</keyword>
<reference evidence="2" key="1">
    <citation type="submission" date="2018-05" db="EMBL/GenBank/DDBJ databases">
        <title>Draft genome of Mucuna pruriens seed.</title>
        <authorList>
            <person name="Nnadi N.E."/>
            <person name="Vos R."/>
            <person name="Hasami M.H."/>
            <person name="Devisetty U.K."/>
            <person name="Aguiy J.C."/>
        </authorList>
    </citation>
    <scope>NUCLEOTIDE SEQUENCE [LARGE SCALE GENOMIC DNA]</scope>
    <source>
        <strain evidence="2">JCA_2017</strain>
    </source>
</reference>
<sequence length="648" mass="72601">MYVIHENRWHRYEEDEDEFHSRHQRKLHLPFSFHVAITRHRRELLASSVTMEPVTVVIDVSSDEEEEVACFEEKGEMITDFEWINGFLALSDEEPNEVVVLHEPEHRSKSSKSTPDVKRVDDDDDDCEILDGDPDNRVTTVDDSPTGSDELVVVGEKGQIACRDYPHPRHLCVKFPYSSTPHEKCCDQCHCYVCDSIAPCLKWGTGLSGTDHCHATDKSETWRTLRKNCMTAPSLAKASDNYGTLDDVRNVQHNHILPLGIMLLSPNSLLLNQTSMSTATLTCSPVNLIPQNQASRPIIMHTRSSLSPGLHNQVSRPNTVPECSISTNFTIPFSTNHSRYRQSQSTLVRNRYQSHSIPQHMLGVRNHAIQRVRGHGANSLGPQFLCSDAMLKELGSVAVGNTLPMNHSTHGASGFSIHVNPAQQYDRYHAETGFSNNRTCYGQNDVYVAQNFLYPHPWSQPNNLSSVNNYSTAYETQAHNQSNGSQNFYAYYVQGDAAPSSNVTGLSRNQVLNEQHQIGSQNENACGNVIQYSCQQKPHDVSLIESALKEESSAFDSSRIEDTSQSVSCLQSSGCMNISSSAKESGAQFTESTDLSSLDDIKRWLFNEENTVPVGTDELNMPYPDLSTFDEGTLLYDFENSWDYLAHI</sequence>